<evidence type="ECO:0000313" key="3">
    <source>
        <dbReference type="Proteomes" id="UP000054166"/>
    </source>
</evidence>
<dbReference type="AlphaFoldDB" id="A0A0C3F9V7"/>
<dbReference type="InterPro" id="IPR052228">
    <property type="entry name" value="Sec_Metab_Biosynth_Oxidored"/>
</dbReference>
<dbReference type="EMBL" id="KN833032">
    <property type="protein sequence ID" value="KIM76659.1"/>
    <property type="molecule type" value="Genomic_DNA"/>
</dbReference>
<keyword evidence="1" id="KW-0560">Oxidoreductase</keyword>
<dbReference type="Proteomes" id="UP000054166">
    <property type="component" value="Unassembled WGS sequence"/>
</dbReference>
<dbReference type="PANTHER" id="PTHR47534:SF3">
    <property type="entry name" value="ALCOHOL DEHYDROGENASE-LIKE C-TERMINAL DOMAIN-CONTAINING PROTEIN"/>
    <property type="match status" value="1"/>
</dbReference>
<dbReference type="Gene3D" id="3.40.50.720">
    <property type="entry name" value="NAD(P)-binding Rossmann-like Domain"/>
    <property type="match status" value="1"/>
</dbReference>
<evidence type="ECO:0000256" key="1">
    <source>
        <dbReference type="ARBA" id="ARBA00023002"/>
    </source>
</evidence>
<protein>
    <recommendedName>
        <fullName evidence="4">NAD(P)-binding protein</fullName>
    </recommendedName>
</protein>
<dbReference type="GO" id="GO:0016491">
    <property type="term" value="F:oxidoreductase activity"/>
    <property type="evidence" value="ECO:0007669"/>
    <property type="project" value="UniProtKB-KW"/>
</dbReference>
<organism evidence="2 3">
    <name type="scientific">Piloderma croceum (strain F 1598)</name>
    <dbReference type="NCBI Taxonomy" id="765440"/>
    <lineage>
        <taxon>Eukaryota</taxon>
        <taxon>Fungi</taxon>
        <taxon>Dikarya</taxon>
        <taxon>Basidiomycota</taxon>
        <taxon>Agaricomycotina</taxon>
        <taxon>Agaricomycetes</taxon>
        <taxon>Agaricomycetidae</taxon>
        <taxon>Atheliales</taxon>
        <taxon>Atheliaceae</taxon>
        <taxon>Piloderma</taxon>
    </lineage>
</organism>
<dbReference type="Pfam" id="PF00106">
    <property type="entry name" value="adh_short"/>
    <property type="match status" value="1"/>
</dbReference>
<dbReference type="InParanoid" id="A0A0C3F9V7"/>
<dbReference type="InterPro" id="IPR002347">
    <property type="entry name" value="SDR_fam"/>
</dbReference>
<dbReference type="OrthoDB" id="2898509at2759"/>
<gene>
    <name evidence="2" type="ORF">PILCRDRAFT_77545</name>
</gene>
<dbReference type="SUPFAM" id="SSF51735">
    <property type="entry name" value="NAD(P)-binding Rossmann-fold domains"/>
    <property type="match status" value="1"/>
</dbReference>
<reference evidence="2 3" key="1">
    <citation type="submission" date="2014-04" db="EMBL/GenBank/DDBJ databases">
        <authorList>
            <consortium name="DOE Joint Genome Institute"/>
            <person name="Kuo A."/>
            <person name="Tarkka M."/>
            <person name="Buscot F."/>
            <person name="Kohler A."/>
            <person name="Nagy L.G."/>
            <person name="Floudas D."/>
            <person name="Copeland A."/>
            <person name="Barry K.W."/>
            <person name="Cichocki N."/>
            <person name="Veneault-Fourrey C."/>
            <person name="LaButti K."/>
            <person name="Lindquist E.A."/>
            <person name="Lipzen A."/>
            <person name="Lundell T."/>
            <person name="Morin E."/>
            <person name="Murat C."/>
            <person name="Sun H."/>
            <person name="Tunlid A."/>
            <person name="Henrissat B."/>
            <person name="Grigoriev I.V."/>
            <person name="Hibbett D.S."/>
            <person name="Martin F."/>
            <person name="Nordberg H.P."/>
            <person name="Cantor M.N."/>
            <person name="Hua S.X."/>
        </authorList>
    </citation>
    <scope>NUCLEOTIDE SEQUENCE [LARGE SCALE GENOMIC DNA]</scope>
    <source>
        <strain evidence="2 3">F 1598</strain>
    </source>
</reference>
<sequence>MPSLSSARASNAAFSPPNLPTALFVGGTSGIGQATAQALARSTNGNAHIIIYGRNRSAAESTIASFPKSPQSQYEFVECDVSLLKNVHTTTSELLTKIPKLNFIVLSPGYLTSKFKDREDTSEGLPKKLVTDYYARWKFIYELLPLLKKAKEAGEDAKVLSVLAAGKGKPIDLEDLGMEKEYTLLKEMGNAATYNDLMIESFATLEPTMSFTHIYPGIVRTPIFHPSPSSYFLRLLYPLWYILSYFFSFSPKDSGEYHLYALLAGEKGSFRRGPKGEVLKEGEGYFGTEDARKRLWEHTIKVTEAET</sequence>
<reference evidence="3" key="2">
    <citation type="submission" date="2015-01" db="EMBL/GenBank/DDBJ databases">
        <title>Evolutionary Origins and Diversification of the Mycorrhizal Mutualists.</title>
        <authorList>
            <consortium name="DOE Joint Genome Institute"/>
            <consortium name="Mycorrhizal Genomics Consortium"/>
            <person name="Kohler A."/>
            <person name="Kuo A."/>
            <person name="Nagy L.G."/>
            <person name="Floudas D."/>
            <person name="Copeland A."/>
            <person name="Barry K.W."/>
            <person name="Cichocki N."/>
            <person name="Veneault-Fourrey C."/>
            <person name="LaButti K."/>
            <person name="Lindquist E.A."/>
            <person name="Lipzen A."/>
            <person name="Lundell T."/>
            <person name="Morin E."/>
            <person name="Murat C."/>
            <person name="Riley R."/>
            <person name="Ohm R."/>
            <person name="Sun H."/>
            <person name="Tunlid A."/>
            <person name="Henrissat B."/>
            <person name="Grigoriev I.V."/>
            <person name="Hibbett D.S."/>
            <person name="Martin F."/>
        </authorList>
    </citation>
    <scope>NUCLEOTIDE SEQUENCE [LARGE SCALE GENOMIC DNA]</scope>
    <source>
        <strain evidence="3">F 1598</strain>
    </source>
</reference>
<proteinExistence type="predicted"/>
<keyword evidence="3" id="KW-1185">Reference proteome</keyword>
<name>A0A0C3F9V7_PILCF</name>
<dbReference type="STRING" id="765440.A0A0C3F9V7"/>
<accession>A0A0C3F9V7</accession>
<dbReference type="PANTHER" id="PTHR47534">
    <property type="entry name" value="YALI0E05731P"/>
    <property type="match status" value="1"/>
</dbReference>
<evidence type="ECO:0000313" key="2">
    <source>
        <dbReference type="EMBL" id="KIM76659.1"/>
    </source>
</evidence>
<dbReference type="InterPro" id="IPR036291">
    <property type="entry name" value="NAD(P)-bd_dom_sf"/>
</dbReference>
<dbReference type="HOGENOM" id="CLU_044999_1_0_1"/>
<evidence type="ECO:0008006" key="4">
    <source>
        <dbReference type="Google" id="ProtNLM"/>
    </source>
</evidence>